<proteinExistence type="predicted"/>
<dbReference type="AlphaFoldDB" id="A0A915KAQ2"/>
<evidence type="ECO:0000313" key="2">
    <source>
        <dbReference type="Proteomes" id="UP000887565"/>
    </source>
</evidence>
<dbReference type="Proteomes" id="UP000887565">
    <property type="component" value="Unplaced"/>
</dbReference>
<feature type="compositionally biased region" description="Polar residues" evidence="1">
    <location>
        <begin position="1"/>
        <end position="18"/>
    </location>
</feature>
<sequence>MRTTDKPCTQQTLPPSTSRTKRSKMPSEQTTRPPEQHAQQKAREMAGQTRSQTGATSRPNKCCMPTSQIAIVPFTSLITMMTGTKKKPNHPHQKIPKQPSTGTP</sequence>
<organism evidence="2 3">
    <name type="scientific">Romanomermis culicivorax</name>
    <name type="common">Nematode worm</name>
    <dbReference type="NCBI Taxonomy" id="13658"/>
    <lineage>
        <taxon>Eukaryota</taxon>
        <taxon>Metazoa</taxon>
        <taxon>Ecdysozoa</taxon>
        <taxon>Nematoda</taxon>
        <taxon>Enoplea</taxon>
        <taxon>Dorylaimia</taxon>
        <taxon>Mermithida</taxon>
        <taxon>Mermithoidea</taxon>
        <taxon>Mermithidae</taxon>
        <taxon>Romanomermis</taxon>
    </lineage>
</organism>
<feature type="region of interest" description="Disordered" evidence="1">
    <location>
        <begin position="80"/>
        <end position="104"/>
    </location>
</feature>
<reference evidence="3" key="1">
    <citation type="submission" date="2022-11" db="UniProtKB">
        <authorList>
            <consortium name="WormBaseParasite"/>
        </authorList>
    </citation>
    <scope>IDENTIFICATION</scope>
</reference>
<evidence type="ECO:0000256" key="1">
    <source>
        <dbReference type="SAM" id="MobiDB-lite"/>
    </source>
</evidence>
<name>A0A915KAQ2_ROMCU</name>
<feature type="region of interest" description="Disordered" evidence="1">
    <location>
        <begin position="1"/>
        <end position="64"/>
    </location>
</feature>
<feature type="compositionally biased region" description="Polar residues" evidence="1">
    <location>
        <begin position="48"/>
        <end position="64"/>
    </location>
</feature>
<dbReference type="WBParaSite" id="nRc.2.0.1.t35858-RA">
    <property type="protein sequence ID" value="nRc.2.0.1.t35858-RA"/>
    <property type="gene ID" value="nRc.2.0.1.g35858"/>
</dbReference>
<protein>
    <submittedName>
        <fullName evidence="3">Uncharacterized protein</fullName>
    </submittedName>
</protein>
<keyword evidence="2" id="KW-1185">Reference proteome</keyword>
<evidence type="ECO:0000313" key="3">
    <source>
        <dbReference type="WBParaSite" id="nRc.2.0.1.t35858-RA"/>
    </source>
</evidence>
<feature type="compositionally biased region" description="Polar residues" evidence="1">
    <location>
        <begin position="26"/>
        <end position="39"/>
    </location>
</feature>
<feature type="compositionally biased region" description="Basic residues" evidence="1">
    <location>
        <begin position="84"/>
        <end position="95"/>
    </location>
</feature>
<accession>A0A915KAQ2</accession>